<gene>
    <name evidence="2" type="ORF">FM110_06700</name>
</gene>
<keyword evidence="1" id="KW-0472">Membrane</keyword>
<feature type="transmembrane region" description="Helical" evidence="1">
    <location>
        <begin position="145"/>
        <end position="167"/>
    </location>
</feature>
<feature type="transmembrane region" description="Helical" evidence="1">
    <location>
        <begin position="25"/>
        <end position="45"/>
    </location>
</feature>
<evidence type="ECO:0008006" key="4">
    <source>
        <dbReference type="Google" id="ProtNLM"/>
    </source>
</evidence>
<keyword evidence="1" id="KW-0812">Transmembrane</keyword>
<sequence length="248" mass="26797">MPAPRRPPPPSGAARLLLREPWRQTLAIVIAFAVTIPVTAVSPSLNWMTAADPAARLPLAIVLLVLAMSLYSAAFAVLTHLVLRRLDRPSLLAAARLSRARQSSRLLRWLGMRSTTGAESLQLLISACAMVYVLQTRPAHVPVEYLLGVTVLVLVTAWMSCAVGYAVDYAAHDCHGEAFRLDGEEDPSRRAYEEYLYIAVLVQTSSASADFAPLTREARRTLRGQSVLAHVMATVVVAVGASAIFAAL</sequence>
<evidence type="ECO:0000313" key="3">
    <source>
        <dbReference type="Proteomes" id="UP000195981"/>
    </source>
</evidence>
<protein>
    <recommendedName>
        <fullName evidence="4">DUF1345 domain-containing protein</fullName>
    </recommendedName>
</protein>
<dbReference type="OrthoDB" id="4794539at2"/>
<feature type="transmembrane region" description="Helical" evidence="1">
    <location>
        <begin position="57"/>
        <end position="83"/>
    </location>
</feature>
<dbReference type="EMBL" id="FWFG01000060">
    <property type="protein sequence ID" value="SLM91538.1"/>
    <property type="molecule type" value="Genomic_DNA"/>
</dbReference>
<dbReference type="RefSeq" id="WP_159457998.1">
    <property type="nucleotide sequence ID" value="NZ_FWFG01000060.1"/>
</dbReference>
<feature type="transmembrane region" description="Helical" evidence="1">
    <location>
        <begin position="227"/>
        <end position="247"/>
    </location>
</feature>
<dbReference type="Pfam" id="PF07077">
    <property type="entry name" value="DUF1345"/>
    <property type="match status" value="1"/>
</dbReference>
<organism evidence="2 3">
    <name type="scientific">Brachybacterium nesterenkovii</name>
    <dbReference type="NCBI Taxonomy" id="47847"/>
    <lineage>
        <taxon>Bacteria</taxon>
        <taxon>Bacillati</taxon>
        <taxon>Actinomycetota</taxon>
        <taxon>Actinomycetes</taxon>
        <taxon>Micrococcales</taxon>
        <taxon>Dermabacteraceae</taxon>
        <taxon>Brachybacterium</taxon>
    </lineage>
</organism>
<evidence type="ECO:0000313" key="2">
    <source>
        <dbReference type="EMBL" id="SLM91538.1"/>
    </source>
</evidence>
<name>A0A1X6WZY5_9MICO</name>
<dbReference type="InterPro" id="IPR009781">
    <property type="entry name" value="DUF1345"/>
</dbReference>
<keyword evidence="1" id="KW-1133">Transmembrane helix</keyword>
<proteinExistence type="predicted"/>
<evidence type="ECO:0000256" key="1">
    <source>
        <dbReference type="SAM" id="Phobius"/>
    </source>
</evidence>
<keyword evidence="3" id="KW-1185">Reference proteome</keyword>
<reference evidence="2 3" key="1">
    <citation type="submission" date="2017-02" db="EMBL/GenBank/DDBJ databases">
        <authorList>
            <person name="Peterson S.W."/>
        </authorList>
    </citation>
    <scope>NUCLEOTIDE SEQUENCE [LARGE SCALE GENOMIC DNA]</scope>
    <source>
        <strain evidence="2 3">CIP104813</strain>
    </source>
</reference>
<dbReference type="Proteomes" id="UP000195981">
    <property type="component" value="Unassembled WGS sequence"/>
</dbReference>
<accession>A0A1X6WZY5</accession>
<dbReference type="AlphaFoldDB" id="A0A1X6WZY5"/>